<dbReference type="Proteomes" id="UP000004095">
    <property type="component" value="Unassembled WGS sequence"/>
</dbReference>
<name>A1ZU36_MICM2</name>
<dbReference type="AlphaFoldDB" id="A1ZU36"/>
<protein>
    <submittedName>
        <fullName evidence="1">Uncharacterized protein</fullName>
    </submittedName>
</protein>
<keyword evidence="2" id="KW-1185">Reference proteome</keyword>
<dbReference type="EMBL" id="AAWS01000038">
    <property type="protein sequence ID" value="EAY26149.1"/>
    <property type="molecule type" value="Genomic_DNA"/>
</dbReference>
<proteinExistence type="predicted"/>
<evidence type="ECO:0000313" key="1">
    <source>
        <dbReference type="EMBL" id="EAY26149.1"/>
    </source>
</evidence>
<gene>
    <name evidence="1" type="ORF">M23134_06022</name>
</gene>
<sequence length="46" mass="5531">MDKIFVLYKKPLTIEKYVTFINFGFKNNASFLRIKHAFFKLVMLQS</sequence>
<evidence type="ECO:0000313" key="2">
    <source>
        <dbReference type="Proteomes" id="UP000004095"/>
    </source>
</evidence>
<accession>A1ZU36</accession>
<reference evidence="1 2" key="1">
    <citation type="submission" date="2007-01" db="EMBL/GenBank/DDBJ databases">
        <authorList>
            <person name="Haygood M."/>
            <person name="Podell S."/>
            <person name="Anderson C."/>
            <person name="Hopkinson B."/>
            <person name="Roe K."/>
            <person name="Barbeau K."/>
            <person name="Gaasterland T."/>
            <person name="Ferriera S."/>
            <person name="Johnson J."/>
            <person name="Kravitz S."/>
            <person name="Beeson K."/>
            <person name="Sutton G."/>
            <person name="Rogers Y.-H."/>
            <person name="Friedman R."/>
            <person name="Frazier M."/>
            <person name="Venter J.C."/>
        </authorList>
    </citation>
    <scope>NUCLEOTIDE SEQUENCE [LARGE SCALE GENOMIC DNA]</scope>
    <source>
        <strain evidence="1 2">ATCC 23134</strain>
    </source>
</reference>
<organism evidence="1 2">
    <name type="scientific">Microscilla marina ATCC 23134</name>
    <dbReference type="NCBI Taxonomy" id="313606"/>
    <lineage>
        <taxon>Bacteria</taxon>
        <taxon>Pseudomonadati</taxon>
        <taxon>Bacteroidota</taxon>
        <taxon>Cytophagia</taxon>
        <taxon>Cytophagales</taxon>
        <taxon>Microscillaceae</taxon>
        <taxon>Microscilla</taxon>
    </lineage>
</organism>
<comment type="caution">
    <text evidence="1">The sequence shown here is derived from an EMBL/GenBank/DDBJ whole genome shotgun (WGS) entry which is preliminary data.</text>
</comment>